<sequence length="170" mass="19006">MKSIDIAHAFLSGYGASLELTNLKLNKLVYYAQVESLRRTGALLFDDAIEAWQYGPVEPMVYHAFKQFGRGVVPECPQTSCLDSSVCEIVQYVADTYGRLSAFDLVNMSHREGGAWSLVYRSDADVPITREVIERSEDIKGFPGFARTLERGIQEAYESIPNALKLLEDS</sequence>
<name>A0ABT7VB75_9ACTN</name>
<dbReference type="EMBL" id="JAUDDZ010000019">
    <property type="protein sequence ID" value="MDM8275757.1"/>
    <property type="molecule type" value="Genomic_DNA"/>
</dbReference>
<dbReference type="RefSeq" id="WP_289545998.1">
    <property type="nucleotide sequence ID" value="NZ_JAUDDZ010000019.1"/>
</dbReference>
<comment type="caution">
    <text evidence="2">The sequence shown here is derived from an EMBL/GenBank/DDBJ whole genome shotgun (WGS) entry which is preliminary data.</text>
</comment>
<evidence type="ECO:0000313" key="2">
    <source>
        <dbReference type="EMBL" id="MDM8275757.1"/>
    </source>
</evidence>
<dbReference type="InterPro" id="IPR025272">
    <property type="entry name" value="SocA_Panacea"/>
</dbReference>
<keyword evidence="3" id="KW-1185">Reference proteome</keyword>
<dbReference type="Pfam" id="PF13274">
    <property type="entry name" value="SocA_Panacea"/>
    <property type="match status" value="1"/>
</dbReference>
<evidence type="ECO:0000259" key="1">
    <source>
        <dbReference type="Pfam" id="PF13274"/>
    </source>
</evidence>
<protein>
    <submittedName>
        <fullName evidence="2">DUF4065 domain-containing protein</fullName>
    </submittedName>
</protein>
<proteinExistence type="predicted"/>
<organism evidence="2 3">
    <name type="scientific">Enorma phocaeensis</name>
    <dbReference type="NCBI Taxonomy" id="1871019"/>
    <lineage>
        <taxon>Bacteria</taxon>
        <taxon>Bacillati</taxon>
        <taxon>Actinomycetota</taxon>
        <taxon>Coriobacteriia</taxon>
        <taxon>Coriobacteriales</taxon>
        <taxon>Coriobacteriaceae</taxon>
        <taxon>Enorma</taxon>
    </lineage>
</organism>
<reference evidence="3" key="1">
    <citation type="submission" date="2023-06" db="EMBL/GenBank/DDBJ databases">
        <title>Identification and characterization of horizontal gene transfer across gut microbiota members of farm animals based on homology search.</title>
        <authorList>
            <person name="Zeman M."/>
            <person name="Kubasova T."/>
            <person name="Jahodarova E."/>
            <person name="Nykrynova M."/>
            <person name="Rychlik I."/>
        </authorList>
    </citation>
    <scope>NUCLEOTIDE SEQUENCE [LARGE SCALE GENOMIC DNA]</scope>
    <source>
        <strain evidence="3">154_Feed</strain>
    </source>
</reference>
<gene>
    <name evidence="2" type="ORF">QUW28_09685</name>
</gene>
<evidence type="ECO:0000313" key="3">
    <source>
        <dbReference type="Proteomes" id="UP001529421"/>
    </source>
</evidence>
<dbReference type="Proteomes" id="UP001529421">
    <property type="component" value="Unassembled WGS sequence"/>
</dbReference>
<accession>A0ABT7VB75</accession>
<reference evidence="2 3" key="2">
    <citation type="submission" date="2023-06" db="EMBL/GenBank/DDBJ databases">
        <authorList>
            <person name="Zeman M."/>
            <person name="Kubasova T."/>
            <person name="Jahodarova E."/>
            <person name="Nykrynova M."/>
            <person name="Rychlik I."/>
        </authorList>
    </citation>
    <scope>NUCLEOTIDE SEQUENCE [LARGE SCALE GENOMIC DNA]</scope>
    <source>
        <strain evidence="2 3">154_Feed</strain>
    </source>
</reference>
<feature type="domain" description="Antitoxin SocA-like Panacea" evidence="1">
    <location>
        <begin position="25"/>
        <end position="116"/>
    </location>
</feature>